<evidence type="ECO:0000313" key="7">
    <source>
        <dbReference type="Proteomes" id="UP000003100"/>
    </source>
</evidence>
<dbReference type="PIRSF" id="PIRSF001365">
    <property type="entry name" value="DHDPS"/>
    <property type="match status" value="1"/>
</dbReference>
<accession>C0CL84</accession>
<evidence type="ECO:0000313" key="6">
    <source>
        <dbReference type="EMBL" id="EEG49469.1"/>
    </source>
</evidence>
<dbReference type="PANTHER" id="PTHR12128:SF66">
    <property type="entry name" value="4-HYDROXY-2-OXOGLUTARATE ALDOLASE, MITOCHONDRIAL"/>
    <property type="match status" value="1"/>
</dbReference>
<dbReference type="AlphaFoldDB" id="C0CL84"/>
<sequence length="304" mass="34103">MKVKESAKKPYGICPASMTIWNADQTYNKTGMEKYLTWLLDNGAHSISICGSTGENAAMNMEEQREIIGHVASFLDGQVPLIVGTGRYDTLNTIKMSKYAQDCGADGVMVILPYYFNPHKKGVMQHYRDLREALDIRIMVYNNPWFAGYELTTAEVKELVDDGTIQDIKAAHGDPNRVHELKYHMGDKINVFYGHDYCAMEGILAGADGWLSGFPAVLPKQCRALWDAASAKDVDAAIKAQNNIQPYIDYFFYDKVDGVPHWQEVCKYTLQAQGLDYVGVPRRPLGELDAANKKKIEKILADMD</sequence>
<dbReference type="GeneID" id="86820251"/>
<dbReference type="eggNOG" id="COG0329">
    <property type="taxonomic scope" value="Bacteria"/>
</dbReference>
<dbReference type="SUPFAM" id="SSF51569">
    <property type="entry name" value="Aldolase"/>
    <property type="match status" value="1"/>
</dbReference>
<feature type="active site" description="Proton donor/acceptor" evidence="4">
    <location>
        <position position="141"/>
    </location>
</feature>
<evidence type="ECO:0000256" key="5">
    <source>
        <dbReference type="PIRSR" id="PIRSR001365-2"/>
    </source>
</evidence>
<dbReference type="PRINTS" id="PR00146">
    <property type="entry name" value="DHPICSNTHASE"/>
</dbReference>
<dbReference type="InterPro" id="IPR013785">
    <property type="entry name" value="Aldolase_TIM"/>
</dbReference>
<dbReference type="PATRIC" id="fig|476272.21.peg.2955"/>
<gene>
    <name evidence="6" type="ORF">RUMHYD_01605</name>
</gene>
<dbReference type="PANTHER" id="PTHR12128">
    <property type="entry name" value="DIHYDRODIPICOLINATE SYNTHASE"/>
    <property type="match status" value="1"/>
</dbReference>
<evidence type="ECO:0000256" key="4">
    <source>
        <dbReference type="PIRSR" id="PIRSR001365-1"/>
    </source>
</evidence>
<dbReference type="HOGENOM" id="CLU_049343_5_0_9"/>
<evidence type="ECO:0000256" key="2">
    <source>
        <dbReference type="ARBA" id="ARBA00023239"/>
    </source>
</evidence>
<dbReference type="RefSeq" id="WP_005947887.1">
    <property type="nucleotide sequence ID" value="NZ_CP136423.1"/>
</dbReference>
<evidence type="ECO:0000256" key="3">
    <source>
        <dbReference type="PIRNR" id="PIRNR001365"/>
    </source>
</evidence>
<protein>
    <recommendedName>
        <fullName evidence="8">4-hydroxy-tetrahydrodipicolinate synthase</fullName>
    </recommendedName>
</protein>
<dbReference type="EMBL" id="ACBZ01000078">
    <property type="protein sequence ID" value="EEG49469.1"/>
    <property type="molecule type" value="Genomic_DNA"/>
</dbReference>
<keyword evidence="2 3" id="KW-0456">Lyase</keyword>
<dbReference type="SMART" id="SM01130">
    <property type="entry name" value="DHDPS"/>
    <property type="match status" value="1"/>
</dbReference>
<reference evidence="6 7" key="2">
    <citation type="submission" date="2009-02" db="EMBL/GenBank/DDBJ databases">
        <title>Draft genome sequence of Blautia hydrogenotrophica DSM 10507 (Ruminococcus hydrogenotrophicus DSM 10507).</title>
        <authorList>
            <person name="Sudarsanam P."/>
            <person name="Ley R."/>
            <person name="Guruge J."/>
            <person name="Turnbaugh P.J."/>
            <person name="Mahowald M."/>
            <person name="Liep D."/>
            <person name="Gordon J."/>
        </authorList>
    </citation>
    <scope>NUCLEOTIDE SEQUENCE [LARGE SCALE GENOMIC DNA]</scope>
    <source>
        <strain evidence="7">DSM 10507 / JCM 14656 / S5a33</strain>
    </source>
</reference>
<proteinExistence type="inferred from homology"/>
<name>C0CL84_BLAHS</name>
<reference evidence="6 7" key="1">
    <citation type="submission" date="2009-01" db="EMBL/GenBank/DDBJ databases">
        <authorList>
            <person name="Fulton L."/>
            <person name="Clifton S."/>
            <person name="Fulton B."/>
            <person name="Xu J."/>
            <person name="Minx P."/>
            <person name="Pepin K.H."/>
            <person name="Johnson M."/>
            <person name="Bhonagiri V."/>
            <person name="Nash W.E."/>
            <person name="Mardis E.R."/>
            <person name="Wilson R.K."/>
        </authorList>
    </citation>
    <scope>NUCLEOTIDE SEQUENCE [LARGE SCALE GENOMIC DNA]</scope>
    <source>
        <strain evidence="7">DSM 10507 / JCM 14656 / S5a33</strain>
    </source>
</reference>
<organism evidence="6 7">
    <name type="scientific">Blautia hydrogenotrophica (strain DSM 10507 / JCM 14656 / S5a33)</name>
    <name type="common">Ruminococcus hydrogenotrophicus</name>
    <dbReference type="NCBI Taxonomy" id="476272"/>
    <lineage>
        <taxon>Bacteria</taxon>
        <taxon>Bacillati</taxon>
        <taxon>Bacillota</taxon>
        <taxon>Clostridia</taxon>
        <taxon>Lachnospirales</taxon>
        <taxon>Lachnospiraceae</taxon>
        <taxon>Blautia</taxon>
    </lineage>
</organism>
<evidence type="ECO:0000256" key="1">
    <source>
        <dbReference type="ARBA" id="ARBA00007592"/>
    </source>
</evidence>
<comment type="caution">
    <text evidence="6">The sequence shown here is derived from an EMBL/GenBank/DDBJ whole genome shotgun (WGS) entry which is preliminary data.</text>
</comment>
<dbReference type="Proteomes" id="UP000003100">
    <property type="component" value="Unassembled WGS sequence"/>
</dbReference>
<dbReference type="CDD" id="cd00408">
    <property type="entry name" value="DHDPS-like"/>
    <property type="match status" value="1"/>
</dbReference>
<dbReference type="GO" id="GO:0008840">
    <property type="term" value="F:4-hydroxy-tetrahydrodipicolinate synthase activity"/>
    <property type="evidence" value="ECO:0007669"/>
    <property type="project" value="TreeGrafter"/>
</dbReference>
<evidence type="ECO:0008006" key="8">
    <source>
        <dbReference type="Google" id="ProtNLM"/>
    </source>
</evidence>
<dbReference type="Gene3D" id="3.20.20.70">
    <property type="entry name" value="Aldolase class I"/>
    <property type="match status" value="1"/>
</dbReference>
<feature type="active site" description="Schiff-base intermediate with substrate" evidence="4">
    <location>
        <position position="169"/>
    </location>
</feature>
<keyword evidence="7" id="KW-1185">Reference proteome</keyword>
<feature type="binding site" evidence="5">
    <location>
        <position position="53"/>
    </location>
    <ligand>
        <name>pyruvate</name>
        <dbReference type="ChEBI" id="CHEBI:15361"/>
    </ligand>
</feature>
<dbReference type="InterPro" id="IPR002220">
    <property type="entry name" value="DapA-like"/>
</dbReference>
<comment type="similarity">
    <text evidence="1 3">Belongs to the DapA family.</text>
</comment>
<dbReference type="Pfam" id="PF00701">
    <property type="entry name" value="DHDPS"/>
    <property type="match status" value="1"/>
</dbReference>